<evidence type="ECO:0000259" key="1">
    <source>
        <dbReference type="Pfam" id="PF00144"/>
    </source>
</evidence>
<dbReference type="Gene3D" id="3.40.710.10">
    <property type="entry name" value="DD-peptidase/beta-lactamase superfamily"/>
    <property type="match status" value="1"/>
</dbReference>
<accession>A0A1C7D7T8</accession>
<dbReference type="InterPro" id="IPR006311">
    <property type="entry name" value="TAT_signal"/>
</dbReference>
<gene>
    <name evidence="2" type="primary">estB_2</name>
    <name evidence="2" type="ORF">A6F65_01242</name>
</gene>
<dbReference type="EMBL" id="CP016545">
    <property type="protein sequence ID" value="ANU07549.1"/>
    <property type="molecule type" value="Genomic_DNA"/>
</dbReference>
<feature type="domain" description="Beta-lactamase-related" evidence="1">
    <location>
        <begin position="46"/>
        <end position="417"/>
    </location>
</feature>
<dbReference type="InterPro" id="IPR012338">
    <property type="entry name" value="Beta-lactam/transpept-like"/>
</dbReference>
<organism evidence="2 3">
    <name type="scientific">Paraurantiacibacter namhicola</name>
    <dbReference type="NCBI Taxonomy" id="645517"/>
    <lineage>
        <taxon>Bacteria</taxon>
        <taxon>Pseudomonadati</taxon>
        <taxon>Pseudomonadota</taxon>
        <taxon>Alphaproteobacteria</taxon>
        <taxon>Sphingomonadales</taxon>
        <taxon>Erythrobacteraceae</taxon>
        <taxon>Paraurantiacibacter</taxon>
    </lineage>
</organism>
<dbReference type="PROSITE" id="PS51318">
    <property type="entry name" value="TAT"/>
    <property type="match status" value="1"/>
</dbReference>
<dbReference type="InterPro" id="IPR001466">
    <property type="entry name" value="Beta-lactam-related"/>
</dbReference>
<dbReference type="PANTHER" id="PTHR43283:SF3">
    <property type="entry name" value="BETA-LACTAMASE FAMILY PROTEIN (AFU_ORTHOLOGUE AFUA_5G07500)"/>
    <property type="match status" value="1"/>
</dbReference>
<dbReference type="PATRIC" id="fig|645517.4.peg.1235"/>
<dbReference type="Pfam" id="PF00144">
    <property type="entry name" value="Beta-lactamase"/>
    <property type="match status" value="1"/>
</dbReference>
<dbReference type="GO" id="GO:0016787">
    <property type="term" value="F:hydrolase activity"/>
    <property type="evidence" value="ECO:0007669"/>
    <property type="project" value="UniProtKB-KW"/>
</dbReference>
<keyword evidence="3" id="KW-1185">Reference proteome</keyword>
<dbReference type="PANTHER" id="PTHR43283">
    <property type="entry name" value="BETA-LACTAMASE-RELATED"/>
    <property type="match status" value="1"/>
</dbReference>
<reference evidence="2 3" key="1">
    <citation type="submission" date="2016-07" db="EMBL/GenBank/DDBJ databases">
        <title>Complete genome sequence of Altererythrobacter namhicola JCM 16345T, containing esterase-encoding genes.</title>
        <authorList>
            <person name="Cheng H."/>
            <person name="Wu Y.-H."/>
            <person name="Jian S.-L."/>
            <person name="Huo Y.-Y."/>
            <person name="Wang C.-S."/>
            <person name="Xu X.-W."/>
        </authorList>
    </citation>
    <scope>NUCLEOTIDE SEQUENCE [LARGE SCALE GENOMIC DNA]</scope>
    <source>
        <strain evidence="2 3">JCM 16345</strain>
    </source>
</reference>
<protein>
    <submittedName>
        <fullName evidence="2">Esterase EstB</fullName>
        <ecNumber evidence="2">3.1.1.-</ecNumber>
    </submittedName>
</protein>
<dbReference type="Proteomes" id="UP000092698">
    <property type="component" value="Chromosome"/>
</dbReference>
<dbReference type="STRING" id="645517.A6F65_01242"/>
<dbReference type="AlphaFoldDB" id="A0A1C7D7T8"/>
<evidence type="ECO:0000313" key="2">
    <source>
        <dbReference type="EMBL" id="ANU07549.1"/>
    </source>
</evidence>
<proteinExistence type="predicted"/>
<sequence length="437" mass="46230">MTIRHAPITRRGLLRTGAAIGAGALAAGALPRAAFASTMRSWPTVDALLSGYVEGRKVANMVAMMGQGQHAPVSIAHGRLGLLRDTLADSNSLYRIYSMTKPVTGMAAMILVDEGKLQLDQPLADILPAFAEMQVQREYDGAITEDNLEPAVRPITIRHLLTHTAGFGYNIVQQGALAKAYMENGIVPGAISRAAPPGAFGGKPAASLEAFAEALAELPLVYQPGTRWSYSVSLDLLGRVIEVVSGQPFDEFLMERIIVPTGMVDTGFQVAGADIPRLTDNYFLAGDTLIPVDLAGNSVYLDRQPFPYGGAGLASTPRDYDRFLQMLAGYGAIEGKRVMSAKAVALGTSDLFPDTMDPADSFMANYGHGAGGRVGKGATKGEYGWFGAAGTSGLVNLTSGLRFSLYTQYMPAQAYDLNAQFQQAVYADYAAAGSPAA</sequence>
<keyword evidence="2" id="KW-0378">Hydrolase</keyword>
<dbReference type="InterPro" id="IPR050789">
    <property type="entry name" value="Diverse_Enzym_Activities"/>
</dbReference>
<name>A0A1C7D7T8_9SPHN</name>
<dbReference type="OrthoDB" id="9808046at2"/>
<evidence type="ECO:0000313" key="3">
    <source>
        <dbReference type="Proteomes" id="UP000092698"/>
    </source>
</evidence>
<dbReference type="KEGG" id="anh:A6F65_01242"/>
<dbReference type="RefSeq" id="WP_067786857.1">
    <property type="nucleotide sequence ID" value="NZ_CP016545.1"/>
</dbReference>
<dbReference type="EC" id="3.1.1.-" evidence="2"/>
<dbReference type="SUPFAM" id="SSF56601">
    <property type="entry name" value="beta-lactamase/transpeptidase-like"/>
    <property type="match status" value="1"/>
</dbReference>